<evidence type="ECO:0000313" key="2">
    <source>
        <dbReference type="Proteomes" id="UP000012024"/>
    </source>
</evidence>
<name>M7MGI8_9FLAO</name>
<organism evidence="1 2">
    <name type="scientific">Xanthomarina gelatinilytica</name>
    <dbReference type="NCBI Taxonomy" id="1137281"/>
    <lineage>
        <taxon>Bacteria</taxon>
        <taxon>Pseudomonadati</taxon>
        <taxon>Bacteroidota</taxon>
        <taxon>Flavobacteriia</taxon>
        <taxon>Flavobacteriales</taxon>
        <taxon>Flavobacteriaceae</taxon>
        <taxon>Xanthomarina</taxon>
    </lineage>
</organism>
<accession>M7MGI8</accession>
<dbReference type="GeneID" id="98642517"/>
<dbReference type="PATRIC" id="fig|1137281.3.peg.2702"/>
<sequence>MKKLFLLTFLTVLSFTAVKAQEGFNLGAFIGLPVADGSDYATFSAGLDVNYLFGINEKFSVGPATGYSHSFGDTYYGLDYDDTQFIPIAGAGRFNINEMFTVGLDLGYAVGINDGNDGGFYYRPMFGYNINDKIQVNASYRGVRSSYDSGYYDGYYYYNRSVDWNFGILSVGASFNLN</sequence>
<evidence type="ECO:0000313" key="1">
    <source>
        <dbReference type="EMBL" id="EMQ93935.1"/>
    </source>
</evidence>
<dbReference type="AlphaFoldDB" id="M7MGI8"/>
<dbReference type="STRING" id="1137281.D778_01345"/>
<comment type="caution">
    <text evidence="1">The sequence shown here is derived from an EMBL/GenBank/DDBJ whole genome shotgun (WGS) entry which is preliminary data.</text>
</comment>
<gene>
    <name evidence="1" type="ORF">D778_01345</name>
</gene>
<dbReference type="SUPFAM" id="SSF56925">
    <property type="entry name" value="OMPA-like"/>
    <property type="match status" value="1"/>
</dbReference>
<dbReference type="RefSeq" id="WP_007651597.1">
    <property type="nucleotide sequence ID" value="NZ_ANLA01000024.1"/>
</dbReference>
<dbReference type="Proteomes" id="UP000012024">
    <property type="component" value="Unassembled WGS sequence"/>
</dbReference>
<proteinExistence type="predicted"/>
<dbReference type="eggNOG" id="ENOG5032URC">
    <property type="taxonomic scope" value="Bacteria"/>
</dbReference>
<dbReference type="InterPro" id="IPR011250">
    <property type="entry name" value="OMP/PagP_B-barrel"/>
</dbReference>
<dbReference type="OrthoDB" id="1492374at2"/>
<dbReference type="EMBL" id="ANLA01000024">
    <property type="protein sequence ID" value="EMQ93935.1"/>
    <property type="molecule type" value="Genomic_DNA"/>
</dbReference>
<protein>
    <submittedName>
        <fullName evidence="1">Uncharacterized protein</fullName>
    </submittedName>
</protein>
<reference evidence="1 2" key="1">
    <citation type="submission" date="2012-12" db="EMBL/GenBank/DDBJ databases">
        <title>Genome assembly of Formosa sp. AK20.</title>
        <authorList>
            <person name="Kumar R."/>
            <person name="Khatri I."/>
            <person name="Vaidya B."/>
            <person name="Subramanian S."/>
            <person name="Pinnaka A."/>
        </authorList>
    </citation>
    <scope>NUCLEOTIDE SEQUENCE [LARGE SCALE GENOMIC DNA]</scope>
    <source>
        <strain evidence="1 2">AK20</strain>
    </source>
</reference>
<keyword evidence="2" id="KW-1185">Reference proteome</keyword>